<comment type="caution">
    <text evidence="3">The sequence shown here is derived from an EMBL/GenBank/DDBJ whole genome shotgun (WGS) entry which is preliminary data.</text>
</comment>
<protein>
    <submittedName>
        <fullName evidence="3">Acyl-coenzyme A thioesterase PaaI</fullName>
        <ecNumber evidence="3">3.1.2.-</ecNumber>
    </submittedName>
</protein>
<evidence type="ECO:0000313" key="3">
    <source>
        <dbReference type="EMBL" id="KLU65808.1"/>
    </source>
</evidence>
<dbReference type="GO" id="GO:0016289">
    <property type="term" value="F:acyl-CoA hydrolase activity"/>
    <property type="evidence" value="ECO:0007669"/>
    <property type="project" value="UniProtKB-ARBA"/>
</dbReference>
<dbReference type="Gene3D" id="3.10.129.10">
    <property type="entry name" value="Hotdog Thioesterase"/>
    <property type="match status" value="1"/>
</dbReference>
<dbReference type="PATRIC" id="fig|476652.3.peg.2542"/>
<name>A0A0J1FS29_9FIRM</name>
<dbReference type="EMBL" id="LDZY01000007">
    <property type="protein sequence ID" value="KLU65808.1"/>
    <property type="molecule type" value="Genomic_DNA"/>
</dbReference>
<dbReference type="STRING" id="476652.DEAC_c24380"/>
<dbReference type="Proteomes" id="UP000036356">
    <property type="component" value="Unassembled WGS sequence"/>
</dbReference>
<dbReference type="InterPro" id="IPR006683">
    <property type="entry name" value="Thioestr_dom"/>
</dbReference>
<feature type="domain" description="Thioesterase" evidence="2">
    <location>
        <begin position="46"/>
        <end position="116"/>
    </location>
</feature>
<dbReference type="Pfam" id="PF03061">
    <property type="entry name" value="4HBT"/>
    <property type="match status" value="1"/>
</dbReference>
<dbReference type="SUPFAM" id="SSF54637">
    <property type="entry name" value="Thioesterase/thiol ester dehydrase-isomerase"/>
    <property type="match status" value="1"/>
</dbReference>
<dbReference type="PANTHER" id="PTHR42856:SF1">
    <property type="entry name" value="ACYL-COENZYME A THIOESTERASE PAAI"/>
    <property type="match status" value="1"/>
</dbReference>
<dbReference type="InterPro" id="IPR052723">
    <property type="entry name" value="Acyl-CoA_thioesterase_PaaI"/>
</dbReference>
<dbReference type="EC" id="3.1.2.-" evidence="3"/>
<evidence type="ECO:0000313" key="4">
    <source>
        <dbReference type="Proteomes" id="UP000036356"/>
    </source>
</evidence>
<keyword evidence="1 3" id="KW-0378">Hydrolase</keyword>
<dbReference type="CDD" id="cd03443">
    <property type="entry name" value="PaaI_thioesterase"/>
    <property type="match status" value="1"/>
</dbReference>
<gene>
    <name evidence="3" type="primary">paaI</name>
    <name evidence="3" type="ORF">DEAC_c24380</name>
</gene>
<dbReference type="NCBIfam" id="TIGR00369">
    <property type="entry name" value="unchar_dom_1"/>
    <property type="match status" value="1"/>
</dbReference>
<dbReference type="InterPro" id="IPR029069">
    <property type="entry name" value="HotDog_dom_sf"/>
</dbReference>
<dbReference type="PANTHER" id="PTHR42856">
    <property type="entry name" value="ACYL-COENZYME A THIOESTERASE PAAI"/>
    <property type="match status" value="1"/>
</dbReference>
<keyword evidence="4" id="KW-1185">Reference proteome</keyword>
<dbReference type="InterPro" id="IPR003736">
    <property type="entry name" value="PAAI_dom"/>
</dbReference>
<sequence>MSKNIMKYLENDRFAALAGIKLVEVKPGYAKANMKITDDHLNAVNIVQGGAIFTLADFAFAAASNSYGQVSLGINANISFFRPPKGNILIAEAKELSSSKKIGNYNVDILDEDGEIIARFNGIVYKKKDEIKID</sequence>
<evidence type="ECO:0000256" key="1">
    <source>
        <dbReference type="ARBA" id="ARBA00022801"/>
    </source>
</evidence>
<evidence type="ECO:0000259" key="2">
    <source>
        <dbReference type="Pfam" id="PF03061"/>
    </source>
</evidence>
<dbReference type="AlphaFoldDB" id="A0A0J1FS29"/>
<reference evidence="3 4" key="1">
    <citation type="submission" date="2015-06" db="EMBL/GenBank/DDBJ databases">
        <title>Draft genome of the moderately acidophilic sulfate reducer Candidatus Desulfosporosinus acididurans strain M1.</title>
        <authorList>
            <person name="Poehlein A."/>
            <person name="Petzsch P."/>
            <person name="Johnson B.D."/>
            <person name="Schloemann M."/>
            <person name="Daniel R."/>
            <person name="Muehling M."/>
        </authorList>
    </citation>
    <scope>NUCLEOTIDE SEQUENCE [LARGE SCALE GENOMIC DNA]</scope>
    <source>
        <strain evidence="3 4">M1</strain>
    </source>
</reference>
<accession>A0A0J1FS29</accession>
<proteinExistence type="predicted"/>
<organism evidence="3 4">
    <name type="scientific">Desulfosporosinus acididurans</name>
    <dbReference type="NCBI Taxonomy" id="476652"/>
    <lineage>
        <taxon>Bacteria</taxon>
        <taxon>Bacillati</taxon>
        <taxon>Bacillota</taxon>
        <taxon>Clostridia</taxon>
        <taxon>Eubacteriales</taxon>
        <taxon>Desulfitobacteriaceae</taxon>
        <taxon>Desulfosporosinus</taxon>
    </lineage>
</organism>
<dbReference type="RefSeq" id="WP_047810268.1">
    <property type="nucleotide sequence ID" value="NZ_LDZY01000007.1"/>
</dbReference>